<dbReference type="CDD" id="cd18008">
    <property type="entry name" value="DEXDc_SHPRH-like"/>
    <property type="match status" value="1"/>
</dbReference>
<dbReference type="InterPro" id="IPR014001">
    <property type="entry name" value="Helicase_ATP-bd"/>
</dbReference>
<feature type="domain" description="Helicase ATP-binding" evidence="6">
    <location>
        <begin position="448"/>
        <end position="629"/>
    </location>
</feature>
<gene>
    <name evidence="8" type="ORF">KAF25_004285</name>
</gene>
<dbReference type="SMART" id="SM00487">
    <property type="entry name" value="DEXDc"/>
    <property type="match status" value="1"/>
</dbReference>
<dbReference type="Gene3D" id="3.40.50.300">
    <property type="entry name" value="P-loop containing nucleotide triphosphate hydrolases"/>
    <property type="match status" value="1"/>
</dbReference>
<dbReference type="GO" id="GO:0006281">
    <property type="term" value="P:DNA repair"/>
    <property type="evidence" value="ECO:0007669"/>
    <property type="project" value="TreeGrafter"/>
</dbReference>
<evidence type="ECO:0000313" key="8">
    <source>
        <dbReference type="EMBL" id="KAG5662046.1"/>
    </source>
</evidence>
<keyword evidence="4" id="KW-0175">Coiled coil</keyword>
<dbReference type="PROSITE" id="PS51194">
    <property type="entry name" value="HELICASE_CTER"/>
    <property type="match status" value="1"/>
</dbReference>
<dbReference type="GO" id="GO:0005524">
    <property type="term" value="F:ATP binding"/>
    <property type="evidence" value="ECO:0007669"/>
    <property type="project" value="UniProtKB-KW"/>
</dbReference>
<dbReference type="Gene3D" id="3.40.220.10">
    <property type="entry name" value="Leucine Aminopeptidase, subunit E, domain 1"/>
    <property type="match status" value="1"/>
</dbReference>
<dbReference type="GO" id="GO:0008094">
    <property type="term" value="F:ATP-dependent activity, acting on DNA"/>
    <property type="evidence" value="ECO:0007669"/>
    <property type="project" value="TreeGrafter"/>
</dbReference>
<evidence type="ECO:0000313" key="9">
    <source>
        <dbReference type="Proteomes" id="UP000782241"/>
    </source>
</evidence>
<evidence type="ECO:0000259" key="7">
    <source>
        <dbReference type="PROSITE" id="PS51194"/>
    </source>
</evidence>
<organism evidence="8 9">
    <name type="scientific">Fusarium avenaceum</name>
    <dbReference type="NCBI Taxonomy" id="40199"/>
    <lineage>
        <taxon>Eukaryota</taxon>
        <taxon>Fungi</taxon>
        <taxon>Dikarya</taxon>
        <taxon>Ascomycota</taxon>
        <taxon>Pezizomycotina</taxon>
        <taxon>Sordariomycetes</taxon>
        <taxon>Hypocreomycetidae</taxon>
        <taxon>Hypocreales</taxon>
        <taxon>Nectriaceae</taxon>
        <taxon>Fusarium</taxon>
        <taxon>Fusarium tricinctum species complex</taxon>
    </lineage>
</organism>
<evidence type="ECO:0000259" key="6">
    <source>
        <dbReference type="PROSITE" id="PS51192"/>
    </source>
</evidence>
<dbReference type="AlphaFoldDB" id="A0A9P7H3T3"/>
<dbReference type="InterPro" id="IPR043472">
    <property type="entry name" value="Macro_dom-like"/>
</dbReference>
<dbReference type="InterPro" id="IPR027417">
    <property type="entry name" value="P-loop_NTPase"/>
</dbReference>
<evidence type="ECO:0000256" key="4">
    <source>
        <dbReference type="SAM" id="Coils"/>
    </source>
</evidence>
<feature type="region of interest" description="Disordered" evidence="5">
    <location>
        <begin position="200"/>
        <end position="222"/>
    </location>
</feature>
<keyword evidence="3" id="KW-0067">ATP-binding</keyword>
<evidence type="ECO:0000256" key="2">
    <source>
        <dbReference type="ARBA" id="ARBA00022801"/>
    </source>
</evidence>
<feature type="domain" description="Helicase C-terminal" evidence="7">
    <location>
        <begin position="860"/>
        <end position="1027"/>
    </location>
</feature>
<sequence>MRLSRQIPINLLRSSLSPSWDCQSMDMTQDLYRVSKRRRVIEDEEDQFGKANHQQTIPLGRPILLPLATSPVQTPGYYYRPSTAAVTRGYPAATSGNSTNRQASSYNGLISLSSAADVIAPSFLHSTGIHSQWSSSGGSMIHSTNIWPSNHQISPLPHQSSRPLFPTGTWFSGQFSTSDTRQSHPASNFQHLPDSFAKDPLVECHSPSSQNPQLYPNSPPVQLASNQRTEEIVCFGMVPSISARCDQRDYTQKLPTSFAVELESSANFSAKDLPQVKGQILSENGQMIQGLLDETSLKIFVSCVVEDTQTTETPKRSFGTSPFPCTLQITVYGPLDIFEEIGTWFEDYQVFLQDPQQCHLDVRYCNPHRLSSDDATSSTYLSDIVSQSSTSLHLETIAQQPDLLDELSSHDNLEETPQPSAIKRELRRQAILPILSPFLNRVSNASQAEEPEQCFGGIIADPMGLGKTLTMIALAATDLEGADHYMQTGQEDHIDVPTTLIIVPPPLIGTWEEQLLEHVVEGRLITRRHHRETRLASIEEIEATNIVLTTYHTISAEWSPSGKAEGSILYSVRWRRIILDEAHLIRNGNSRMSRAVCALESKARWAVTGTPIQNRLGDLATLFKFIRAHPYTDQRCFDTDISRLWKSGEYQEAIKRLKRLSKCLLLRRDKGTISLPSRRDLQCPVDFRPEERALYNKLRQQAIISIDDVLKRDSESSKSGAYVNVLQQIESLRLVCNLGLHYSSRHTKTSQTLQVDDWLGLAQSTFNMQRDMGPIVCLQCSSTLDITEPLLDDLTTSVQDPLFFSCLRFICTDCAQKRKKTVICGHKPCCAVAHVSASDHEVESSLPGVQPQTDKGLPSKVEALITDIKALPPSEKCIVFSTWRLTLDVVEAGLSRSHISSVRFDGKVPQKDRQGTVDRFRQDPFIRVMLLTLSCGAAGLTLTAATRAYLMEPHWNPTLEEQALARIHRIGQLREVTTVRFFVRDSFEQQVIKVQDSKRYLAGLLLSPHDNSQASENLTRLQYQEMAAPIFALEATSLNAIRSLPSDIYLVHATNCIAEWGAGIAAELATVFPGACREYKKFCRSAKTDASSRWPPPTLAGQSYIIPPQASDIAGGAPNIHIVCLFTSYGYGRANPRSGKPGKDNARKILVQTRAALKEMREQLETEACQTSEGVTTIYSPMFNSGAFQVPWGETNRLIEDEFNGFEGRWLVMAPP</sequence>
<dbReference type="Pfam" id="PF00271">
    <property type="entry name" value="Helicase_C"/>
    <property type="match status" value="1"/>
</dbReference>
<keyword evidence="9" id="KW-1185">Reference proteome</keyword>
<comment type="caution">
    <text evidence="8">The sequence shown here is derived from an EMBL/GenBank/DDBJ whole genome shotgun (WGS) entry which is preliminary data.</text>
</comment>
<dbReference type="Pfam" id="PF00176">
    <property type="entry name" value="SNF2-rel_dom"/>
    <property type="match status" value="1"/>
</dbReference>
<dbReference type="Proteomes" id="UP000782241">
    <property type="component" value="Unassembled WGS sequence"/>
</dbReference>
<dbReference type="GO" id="GO:0005634">
    <property type="term" value="C:nucleus"/>
    <property type="evidence" value="ECO:0007669"/>
    <property type="project" value="TreeGrafter"/>
</dbReference>
<dbReference type="SUPFAM" id="SSF52540">
    <property type="entry name" value="P-loop containing nucleoside triphosphate hydrolases"/>
    <property type="match status" value="2"/>
</dbReference>
<feature type="coiled-coil region" evidence="4">
    <location>
        <begin position="1143"/>
        <end position="1170"/>
    </location>
</feature>
<dbReference type="PANTHER" id="PTHR45626:SF22">
    <property type="entry name" value="DNA REPAIR PROTEIN RAD5"/>
    <property type="match status" value="1"/>
</dbReference>
<evidence type="ECO:0000256" key="1">
    <source>
        <dbReference type="ARBA" id="ARBA00022741"/>
    </source>
</evidence>
<protein>
    <submittedName>
        <fullName evidence="8">Uncharacterized protein</fullName>
    </submittedName>
</protein>
<dbReference type="InterPro" id="IPR049730">
    <property type="entry name" value="SNF2/RAD54-like_C"/>
</dbReference>
<reference evidence="8" key="1">
    <citation type="submission" date="2021-04" db="EMBL/GenBank/DDBJ databases">
        <title>Draft genome of Fusarium avenaceum strain F156N33, isolated from an atmospheric sample in Virginia.</title>
        <authorList>
            <person name="Yang S."/>
            <person name="Vinatzer B.A."/>
            <person name="Coleman J."/>
        </authorList>
    </citation>
    <scope>NUCLEOTIDE SEQUENCE</scope>
    <source>
        <strain evidence="8">F156N33</strain>
    </source>
</reference>
<dbReference type="InterPro" id="IPR000330">
    <property type="entry name" value="SNF2_N"/>
</dbReference>
<proteinExistence type="predicted"/>
<dbReference type="SMART" id="SM00490">
    <property type="entry name" value="HELICc"/>
    <property type="match status" value="1"/>
</dbReference>
<name>A0A9P7H3T3_9HYPO</name>
<dbReference type="InterPro" id="IPR001650">
    <property type="entry name" value="Helicase_C-like"/>
</dbReference>
<dbReference type="PANTHER" id="PTHR45626">
    <property type="entry name" value="TRANSCRIPTION TERMINATION FACTOR 2-RELATED"/>
    <property type="match status" value="1"/>
</dbReference>
<dbReference type="EMBL" id="JAGPUO010000006">
    <property type="protein sequence ID" value="KAG5662046.1"/>
    <property type="molecule type" value="Genomic_DNA"/>
</dbReference>
<dbReference type="GO" id="GO:0016787">
    <property type="term" value="F:hydrolase activity"/>
    <property type="evidence" value="ECO:0007669"/>
    <property type="project" value="UniProtKB-KW"/>
</dbReference>
<keyword evidence="1" id="KW-0547">Nucleotide-binding</keyword>
<dbReference type="InterPro" id="IPR050628">
    <property type="entry name" value="SNF2_RAD54_helicase_TF"/>
</dbReference>
<keyword evidence="2" id="KW-0378">Hydrolase</keyword>
<dbReference type="SUPFAM" id="SSF52949">
    <property type="entry name" value="Macro domain-like"/>
    <property type="match status" value="1"/>
</dbReference>
<feature type="compositionally biased region" description="Polar residues" evidence="5">
    <location>
        <begin position="206"/>
        <end position="216"/>
    </location>
</feature>
<dbReference type="InterPro" id="IPR038718">
    <property type="entry name" value="SNF2-like_sf"/>
</dbReference>
<evidence type="ECO:0000256" key="3">
    <source>
        <dbReference type="ARBA" id="ARBA00022840"/>
    </source>
</evidence>
<evidence type="ECO:0000256" key="5">
    <source>
        <dbReference type="SAM" id="MobiDB-lite"/>
    </source>
</evidence>
<dbReference type="Gene3D" id="3.40.50.10810">
    <property type="entry name" value="Tandem AAA-ATPase domain"/>
    <property type="match status" value="1"/>
</dbReference>
<accession>A0A9P7H3T3</accession>
<dbReference type="PROSITE" id="PS51192">
    <property type="entry name" value="HELICASE_ATP_BIND_1"/>
    <property type="match status" value="1"/>
</dbReference>
<dbReference type="CDD" id="cd18793">
    <property type="entry name" value="SF2_C_SNF"/>
    <property type="match status" value="1"/>
</dbReference>